<accession>S2KT63</accession>
<feature type="region of interest" description="Disordered" evidence="1">
    <location>
        <begin position="23"/>
        <end position="44"/>
    </location>
</feature>
<protein>
    <submittedName>
        <fullName evidence="2">Uncharacterized protein</fullName>
    </submittedName>
</protein>
<organism evidence="2 3">
    <name type="scientific">Bilophila wadsworthia (strain 3_1_6)</name>
    <dbReference type="NCBI Taxonomy" id="563192"/>
    <lineage>
        <taxon>Bacteria</taxon>
        <taxon>Pseudomonadati</taxon>
        <taxon>Thermodesulfobacteriota</taxon>
        <taxon>Desulfovibrionia</taxon>
        <taxon>Desulfovibrionales</taxon>
        <taxon>Desulfovibrionaceae</taxon>
        <taxon>Bilophila</taxon>
    </lineage>
</organism>
<gene>
    <name evidence="2" type="ORF">HMPREF0179_05179</name>
</gene>
<reference evidence="2 3" key="2">
    <citation type="submission" date="2013-04" db="EMBL/GenBank/DDBJ databases">
        <title>The Genome Sequence of Bilophila wadsworthia 3_1_6.</title>
        <authorList>
            <consortium name="The Broad Institute Genomics Platform"/>
            <person name="Earl A."/>
            <person name="Ward D."/>
            <person name="Feldgarden M."/>
            <person name="Gevers D."/>
            <person name="Sibley C."/>
            <person name="Strauss J."/>
            <person name="Allen-Vercoe E."/>
            <person name="Walker B."/>
            <person name="Young S."/>
            <person name="Zeng Q."/>
            <person name="Gargeya S."/>
            <person name="Fitzgerald M."/>
            <person name="Haas B."/>
            <person name="Abouelleil A."/>
            <person name="Allen A.W."/>
            <person name="Alvarado L."/>
            <person name="Arachchi H.M."/>
            <person name="Berlin A.M."/>
            <person name="Chapman S.B."/>
            <person name="Gainer-Dewar J."/>
            <person name="Goldberg J."/>
            <person name="Griggs A."/>
            <person name="Gujja S."/>
            <person name="Hansen M."/>
            <person name="Howarth C."/>
            <person name="Imamovic A."/>
            <person name="Ireland A."/>
            <person name="Larimer J."/>
            <person name="McCowan C."/>
            <person name="Murphy C."/>
            <person name="Pearson M."/>
            <person name="Poon T.W."/>
            <person name="Priest M."/>
            <person name="Roberts A."/>
            <person name="Saif S."/>
            <person name="Shea T."/>
            <person name="Sisk P."/>
            <person name="Sykes S."/>
            <person name="Wortman J."/>
            <person name="Nusbaum C."/>
            <person name="Birren B."/>
        </authorList>
    </citation>
    <scope>NUCLEOTIDE SEQUENCE [LARGE SCALE GENOMIC DNA]</scope>
    <source>
        <strain evidence="2 3">3_1_6</strain>
    </source>
</reference>
<name>S2KT63_BILW3</name>
<evidence type="ECO:0000313" key="3">
    <source>
        <dbReference type="Proteomes" id="UP000006034"/>
    </source>
</evidence>
<evidence type="ECO:0000256" key="1">
    <source>
        <dbReference type="SAM" id="MobiDB-lite"/>
    </source>
</evidence>
<evidence type="ECO:0000313" key="2">
    <source>
        <dbReference type="EMBL" id="EPC05895.1"/>
    </source>
</evidence>
<reference evidence="2 3" key="1">
    <citation type="submission" date="2010-10" db="EMBL/GenBank/DDBJ databases">
        <authorList>
            <consortium name="The Broad Institute Genome Sequencing Platform"/>
            <person name="Ward D."/>
            <person name="Earl A."/>
            <person name="Feldgarden M."/>
            <person name="Young S.K."/>
            <person name="Gargeya S."/>
            <person name="Zeng Q."/>
            <person name="Alvarado L."/>
            <person name="Berlin A."/>
            <person name="Bochicchio J."/>
            <person name="Chapman S.B."/>
            <person name="Chen Z."/>
            <person name="Freedman E."/>
            <person name="Gellesch M."/>
            <person name="Goldberg J."/>
            <person name="Griggs A."/>
            <person name="Gujja S."/>
            <person name="Heilman E."/>
            <person name="Heiman D."/>
            <person name="Howarth C."/>
            <person name="Mehta T."/>
            <person name="Neiman D."/>
            <person name="Pearson M."/>
            <person name="Roberts A."/>
            <person name="Saif S."/>
            <person name="Shea T."/>
            <person name="Shenoy N."/>
            <person name="Sisk P."/>
            <person name="Stolte C."/>
            <person name="Sykes S."/>
            <person name="White J."/>
            <person name="Yandava C."/>
            <person name="Allen-Vercoe E."/>
            <person name="Sibley C."/>
            <person name="Ambrose C.E."/>
            <person name="Strauss J."/>
            <person name="Daigneault M."/>
            <person name="Haas B."/>
            <person name="Nusbaum C."/>
            <person name="Birren B."/>
        </authorList>
    </citation>
    <scope>NUCLEOTIDE SEQUENCE [LARGE SCALE GENOMIC DNA]</scope>
    <source>
        <strain evidence="2 3">3_1_6</strain>
    </source>
</reference>
<dbReference type="AlphaFoldDB" id="S2KT63"/>
<dbReference type="EMBL" id="ADCP02000001">
    <property type="protein sequence ID" value="EPC05895.1"/>
    <property type="molecule type" value="Genomic_DNA"/>
</dbReference>
<proteinExistence type="predicted"/>
<dbReference type="Proteomes" id="UP000006034">
    <property type="component" value="Unassembled WGS sequence"/>
</dbReference>
<sequence length="44" mass="4825">MFRKESLLQWIFFVVKPICKSAGPFQPLSGRKSPSPGFPLSGTG</sequence>
<comment type="caution">
    <text evidence="2">The sequence shown here is derived from an EMBL/GenBank/DDBJ whole genome shotgun (WGS) entry which is preliminary data.</text>
</comment>
<dbReference type="HOGENOM" id="CLU_3213066_0_0_7"/>
<keyword evidence="3" id="KW-1185">Reference proteome</keyword>